<evidence type="ECO:0000313" key="8">
    <source>
        <dbReference type="EMBL" id="KAK8882773.1"/>
    </source>
</evidence>
<name>A0ABR2JVC9_9EUKA</name>
<proteinExistence type="inferred from homology"/>
<evidence type="ECO:0000256" key="1">
    <source>
        <dbReference type="ARBA" id="ARBA00004555"/>
    </source>
</evidence>
<dbReference type="PANTHER" id="PTHR23249:SF15">
    <property type="entry name" value="TRAFFICKING PROTEIN PARTICLE COMPLEX SUBUNIT 4"/>
    <property type="match status" value="1"/>
</dbReference>
<accession>A0ABR2JVC9</accession>
<keyword evidence="9" id="KW-1185">Reference proteome</keyword>
<keyword evidence="2 7" id="KW-0813">Transport</keyword>
<dbReference type="EMBL" id="JAPFFF010000009">
    <property type="protein sequence ID" value="KAK8882773.1"/>
    <property type="molecule type" value="Genomic_DNA"/>
</dbReference>
<evidence type="ECO:0000313" key="9">
    <source>
        <dbReference type="Proteomes" id="UP001470230"/>
    </source>
</evidence>
<evidence type="ECO:0000256" key="2">
    <source>
        <dbReference type="ARBA" id="ARBA00022448"/>
    </source>
</evidence>
<evidence type="ECO:0000256" key="4">
    <source>
        <dbReference type="ARBA" id="ARBA00022892"/>
    </source>
</evidence>
<dbReference type="Gene3D" id="3.30.450.70">
    <property type="match status" value="1"/>
</dbReference>
<dbReference type="Proteomes" id="UP001470230">
    <property type="component" value="Unassembled WGS sequence"/>
</dbReference>
<evidence type="ECO:0000256" key="5">
    <source>
        <dbReference type="ARBA" id="ARBA00023034"/>
    </source>
</evidence>
<evidence type="ECO:0000256" key="6">
    <source>
        <dbReference type="ARBA" id="ARBA00038179"/>
    </source>
</evidence>
<evidence type="ECO:0000256" key="7">
    <source>
        <dbReference type="RuleBase" id="RU366065"/>
    </source>
</evidence>
<keyword evidence="4 7" id="KW-0931">ER-Golgi transport</keyword>
<comment type="caution">
    <text evidence="8">The sequence shown here is derived from an EMBL/GenBank/DDBJ whole genome shotgun (WGS) entry which is preliminary data.</text>
</comment>
<evidence type="ECO:0000256" key="3">
    <source>
        <dbReference type="ARBA" id="ARBA00022824"/>
    </source>
</evidence>
<comment type="similarity">
    <text evidence="6">Belongs to the TRAPP small subunits family. TRAPPC4 subfamily.</text>
</comment>
<reference evidence="8 9" key="1">
    <citation type="submission" date="2024-04" db="EMBL/GenBank/DDBJ databases">
        <title>Tritrichomonas musculus Genome.</title>
        <authorList>
            <person name="Alves-Ferreira E."/>
            <person name="Grigg M."/>
            <person name="Lorenzi H."/>
            <person name="Galac M."/>
        </authorList>
    </citation>
    <scope>NUCLEOTIDE SEQUENCE [LARGE SCALE GENOMIC DNA]</scope>
    <source>
        <strain evidence="8 9">EAF2021</strain>
    </source>
</reference>
<organism evidence="8 9">
    <name type="scientific">Tritrichomonas musculus</name>
    <dbReference type="NCBI Taxonomy" id="1915356"/>
    <lineage>
        <taxon>Eukaryota</taxon>
        <taxon>Metamonada</taxon>
        <taxon>Parabasalia</taxon>
        <taxon>Tritrichomonadida</taxon>
        <taxon>Tritrichomonadidae</taxon>
        <taxon>Tritrichomonas</taxon>
    </lineage>
</organism>
<dbReference type="InterPro" id="IPR007233">
    <property type="entry name" value="TRAPPC"/>
</dbReference>
<dbReference type="InterPro" id="IPR011012">
    <property type="entry name" value="Longin-like_dom_sf"/>
</dbReference>
<dbReference type="SMART" id="SM01399">
    <property type="entry name" value="Sybindin"/>
    <property type="match status" value="1"/>
</dbReference>
<gene>
    <name evidence="8" type="ORF">M9Y10_045414</name>
</gene>
<keyword evidence="5 7" id="KW-0333">Golgi apparatus</keyword>
<dbReference type="Pfam" id="PF04099">
    <property type="entry name" value="Sybindin"/>
    <property type="match status" value="1"/>
</dbReference>
<protein>
    <recommendedName>
        <fullName evidence="7">Trafficking protein particle complex subunit</fullName>
    </recommendedName>
</protein>
<sequence>MVVYSVMVLNSSGGLVFYQNYHPSAPPLDSNEVIIIGSTLHSLHAISVEISPIPKSSGFNELECTTWKLSCLQTITGLKFIVFTDLQHQKTQDILKDVYGLYADYVLKNPFYTLDMPVANSCQKFVSKVEKLINDENN</sequence>
<dbReference type="CDD" id="cd14856">
    <property type="entry name" value="TRAPPC4_synbindin"/>
    <property type="match status" value="1"/>
</dbReference>
<dbReference type="SUPFAM" id="SSF64356">
    <property type="entry name" value="SNARE-like"/>
    <property type="match status" value="1"/>
</dbReference>
<keyword evidence="3 7" id="KW-0256">Endoplasmic reticulum</keyword>
<dbReference type="PANTHER" id="PTHR23249">
    <property type="entry name" value="TRAFFICKING PROTEIN PARTICLE COMPLEX SUBUNIT"/>
    <property type="match status" value="1"/>
</dbReference>
<comment type="subunit">
    <text evidence="7">Part of the multisubunit transport protein particle (TRAPP) complex.</text>
</comment>
<comment type="subcellular location">
    <subcellularLocation>
        <location evidence="7">Endoplasmic reticulum</location>
    </subcellularLocation>
    <subcellularLocation>
        <location evidence="7">Golgi apparatus</location>
        <location evidence="7">cis-Golgi network</location>
    </subcellularLocation>
    <subcellularLocation>
        <location evidence="1">Golgi apparatus</location>
    </subcellularLocation>
</comment>